<proteinExistence type="predicted"/>
<organism evidence="1">
    <name type="scientific">bioreactor metagenome</name>
    <dbReference type="NCBI Taxonomy" id="1076179"/>
    <lineage>
        <taxon>unclassified sequences</taxon>
        <taxon>metagenomes</taxon>
        <taxon>ecological metagenomes</taxon>
    </lineage>
</organism>
<protein>
    <submittedName>
        <fullName evidence="1">Uncharacterized protein</fullName>
    </submittedName>
</protein>
<sequence>MCRGAPPGDHYNVVGLHRFIAVGCGNGEAILRGNDARLFGAQLHLKALFRRHFVTENNARH</sequence>
<dbReference type="EMBL" id="VSSQ01116015">
    <property type="protein sequence ID" value="MPN51173.1"/>
    <property type="molecule type" value="Genomic_DNA"/>
</dbReference>
<gene>
    <name evidence="1" type="ORF">SDC9_198815</name>
</gene>
<dbReference type="AlphaFoldDB" id="A0A645IVG5"/>
<reference evidence="1" key="1">
    <citation type="submission" date="2019-08" db="EMBL/GenBank/DDBJ databases">
        <authorList>
            <person name="Kucharzyk K."/>
            <person name="Murdoch R.W."/>
            <person name="Higgins S."/>
            <person name="Loffler F."/>
        </authorList>
    </citation>
    <scope>NUCLEOTIDE SEQUENCE</scope>
</reference>
<comment type="caution">
    <text evidence="1">The sequence shown here is derived from an EMBL/GenBank/DDBJ whole genome shotgun (WGS) entry which is preliminary data.</text>
</comment>
<accession>A0A645IVG5</accession>
<evidence type="ECO:0000313" key="1">
    <source>
        <dbReference type="EMBL" id="MPN51173.1"/>
    </source>
</evidence>
<name>A0A645IVG5_9ZZZZ</name>